<organism evidence="1 2">
    <name type="scientific">Xylaria hypoxylon</name>
    <dbReference type="NCBI Taxonomy" id="37992"/>
    <lineage>
        <taxon>Eukaryota</taxon>
        <taxon>Fungi</taxon>
        <taxon>Dikarya</taxon>
        <taxon>Ascomycota</taxon>
        <taxon>Pezizomycotina</taxon>
        <taxon>Sordariomycetes</taxon>
        <taxon>Xylariomycetidae</taxon>
        <taxon>Xylariales</taxon>
        <taxon>Xylariaceae</taxon>
        <taxon>Xylaria</taxon>
    </lineage>
</organism>
<proteinExistence type="predicted"/>
<dbReference type="EMBL" id="SKBN01000392">
    <property type="protein sequence ID" value="TGJ78433.1"/>
    <property type="molecule type" value="Genomic_DNA"/>
</dbReference>
<dbReference type="OrthoDB" id="14527at2759"/>
<protein>
    <recommendedName>
        <fullName evidence="3">DUF1348 domain-containing protein</fullName>
    </recommendedName>
</protein>
<sequence length="158" mass="18770">MATKIANEGRPPYPPFTAETAQIKVKAAQDAWNTKDPAKIKLAYTPDSIWRNRDTFLTGRDKIHVFLTKKWERELGYRLRKELFAFTDNRIAVQFWYEWHNADGQWWRTYGLEDWTFAPDGLMRKRQMSGNDVRIEDGERWFVDGVDVNSVDISEKHW</sequence>
<dbReference type="Proteomes" id="UP000297716">
    <property type="component" value="Unassembled WGS sequence"/>
</dbReference>
<evidence type="ECO:0000313" key="2">
    <source>
        <dbReference type="Proteomes" id="UP000297716"/>
    </source>
</evidence>
<gene>
    <name evidence="1" type="ORF">E0Z10_g10328</name>
</gene>
<dbReference type="SUPFAM" id="SSF54427">
    <property type="entry name" value="NTF2-like"/>
    <property type="match status" value="1"/>
</dbReference>
<keyword evidence="2" id="KW-1185">Reference proteome</keyword>
<reference evidence="1 2" key="1">
    <citation type="submission" date="2019-03" db="EMBL/GenBank/DDBJ databases">
        <title>Draft genome sequence of Xylaria hypoxylon DSM 108379, a ubiquitous saprotrophic-parasitic fungi on hardwood.</title>
        <authorList>
            <person name="Buettner E."/>
            <person name="Leonhardt S."/>
            <person name="Gebauer A.M."/>
            <person name="Liers C."/>
            <person name="Hofrichter M."/>
            <person name="Kellner H."/>
        </authorList>
    </citation>
    <scope>NUCLEOTIDE SEQUENCE [LARGE SCALE GENOMIC DNA]</scope>
    <source>
        <strain evidence="1 2">DSM 108379</strain>
    </source>
</reference>
<accession>A0A4Z0YI65</accession>
<dbReference type="PANTHER" id="PTHR31757">
    <property type="entry name" value="SLL0781 PROTEIN"/>
    <property type="match status" value="1"/>
</dbReference>
<dbReference type="STRING" id="37992.A0A4Z0YI65"/>
<evidence type="ECO:0008006" key="3">
    <source>
        <dbReference type="Google" id="ProtNLM"/>
    </source>
</evidence>
<dbReference type="PANTHER" id="PTHR31757:SF0">
    <property type="entry name" value="SLL0781 PROTEIN"/>
    <property type="match status" value="1"/>
</dbReference>
<dbReference type="InterPro" id="IPR032710">
    <property type="entry name" value="NTF2-like_dom_sf"/>
</dbReference>
<dbReference type="Gene3D" id="3.10.450.50">
    <property type="match status" value="1"/>
</dbReference>
<comment type="caution">
    <text evidence="1">The sequence shown here is derived from an EMBL/GenBank/DDBJ whole genome shotgun (WGS) entry which is preliminary data.</text>
</comment>
<dbReference type="InterPro" id="IPR009783">
    <property type="entry name" value="DUF1348"/>
</dbReference>
<dbReference type="AlphaFoldDB" id="A0A4Z0YI65"/>
<evidence type="ECO:0000313" key="1">
    <source>
        <dbReference type="EMBL" id="TGJ78433.1"/>
    </source>
</evidence>
<name>A0A4Z0YI65_9PEZI</name>
<dbReference type="Pfam" id="PF07080">
    <property type="entry name" value="DUF1348"/>
    <property type="match status" value="1"/>
</dbReference>